<keyword evidence="4" id="KW-0472">Membrane</keyword>
<sequence length="590" mass="66583">MKKTSFYKSIALATALAVGGLTACQKYLDVAPISQFDNEAVFSDVSNATLAVLGAYDLLSGDPTYGIRISMYYPYDTDEMMTSGSLDNGRRGIARYNLLAGNTELASSWNALYQGIERANLCIAQIPKMAQYTNGTATEQRELRRLHGEALTLRAQYYLELIRTWGDVPAPMTPSYTQTDLFLAKEDRDKVYDNLLEDLRVAADMLPWRTEAGARNERITKGAAKALRARMALYRGGFSLRRDTKQMERRADFAKYYQIARDETFAIMQRRDQHTLNANFETLFKQFVNGMQPDPAGEIMFEVGSAGGSAQSDSKLGYYNGPRLDAASRFGQGGGGINPLPTYFYAFDSTDTRRDVTITLYQVAANNNKSPQRLTTITDGKFRRDWRGTLLPGTAQNLGYNWPIIRFADVLLMFAEAENELKNGPTAEAIAAFEEVRKRAFRGNLNRVGTTPTTKAAFFDAIVNERYLEFGGEGIRKYDLIRWNLLKTKIDEAKANLTDLQNARGRYANVPQYIYWRQNGEEYQLLSSLYRPSPSTGQITGWTRVDWRQNVTATYITSIAQYFTPNKTELFPINQQALDANPNLKQDYGY</sequence>
<evidence type="ECO:0000256" key="4">
    <source>
        <dbReference type="ARBA" id="ARBA00023136"/>
    </source>
</evidence>
<dbReference type="PROSITE" id="PS51257">
    <property type="entry name" value="PROKAR_LIPOPROTEIN"/>
    <property type="match status" value="1"/>
</dbReference>
<dbReference type="Proteomes" id="UP000488299">
    <property type="component" value="Unassembled WGS sequence"/>
</dbReference>
<keyword evidence="10" id="KW-1185">Reference proteome</keyword>
<evidence type="ECO:0000259" key="8">
    <source>
        <dbReference type="Pfam" id="PF14322"/>
    </source>
</evidence>
<evidence type="ECO:0000313" key="9">
    <source>
        <dbReference type="EMBL" id="KAB7730966.1"/>
    </source>
</evidence>
<evidence type="ECO:0000256" key="2">
    <source>
        <dbReference type="ARBA" id="ARBA00006275"/>
    </source>
</evidence>
<dbReference type="SUPFAM" id="SSF48452">
    <property type="entry name" value="TPR-like"/>
    <property type="match status" value="1"/>
</dbReference>
<dbReference type="CDD" id="cd08977">
    <property type="entry name" value="SusD"/>
    <property type="match status" value="1"/>
</dbReference>
<evidence type="ECO:0000256" key="1">
    <source>
        <dbReference type="ARBA" id="ARBA00004442"/>
    </source>
</evidence>
<evidence type="ECO:0000259" key="7">
    <source>
        <dbReference type="Pfam" id="PF07980"/>
    </source>
</evidence>
<dbReference type="Gene3D" id="1.25.40.390">
    <property type="match status" value="1"/>
</dbReference>
<evidence type="ECO:0000256" key="5">
    <source>
        <dbReference type="ARBA" id="ARBA00023237"/>
    </source>
</evidence>
<dbReference type="AlphaFoldDB" id="A0A7J5TZR0"/>
<dbReference type="InterPro" id="IPR011990">
    <property type="entry name" value="TPR-like_helical_dom_sf"/>
</dbReference>
<dbReference type="RefSeq" id="WP_152123956.1">
    <property type="nucleotide sequence ID" value="NZ_WELI01000003.1"/>
</dbReference>
<comment type="similarity">
    <text evidence="2">Belongs to the SusD family.</text>
</comment>
<dbReference type="GO" id="GO:0009279">
    <property type="term" value="C:cell outer membrane"/>
    <property type="evidence" value="ECO:0007669"/>
    <property type="project" value="UniProtKB-SubCell"/>
</dbReference>
<comment type="caution">
    <text evidence="9">The sequence shown here is derived from an EMBL/GenBank/DDBJ whole genome shotgun (WGS) entry which is preliminary data.</text>
</comment>
<organism evidence="9 10">
    <name type="scientific">Rudanella paleaurantiibacter</name>
    <dbReference type="NCBI Taxonomy" id="2614655"/>
    <lineage>
        <taxon>Bacteria</taxon>
        <taxon>Pseudomonadati</taxon>
        <taxon>Bacteroidota</taxon>
        <taxon>Cytophagia</taxon>
        <taxon>Cytophagales</taxon>
        <taxon>Cytophagaceae</taxon>
        <taxon>Rudanella</taxon>
    </lineage>
</organism>
<evidence type="ECO:0000313" key="10">
    <source>
        <dbReference type="Proteomes" id="UP000488299"/>
    </source>
</evidence>
<feature type="chain" id="PRO_5029848484" evidence="6">
    <location>
        <begin position="24"/>
        <end position="590"/>
    </location>
</feature>
<gene>
    <name evidence="9" type="ORF">F5984_09035</name>
</gene>
<proteinExistence type="inferred from homology"/>
<feature type="domain" description="RagB/SusD" evidence="7">
    <location>
        <begin position="380"/>
        <end position="590"/>
    </location>
</feature>
<dbReference type="Pfam" id="PF14322">
    <property type="entry name" value="SusD-like_3"/>
    <property type="match status" value="1"/>
</dbReference>
<dbReference type="InterPro" id="IPR033985">
    <property type="entry name" value="SusD-like_N"/>
</dbReference>
<dbReference type="EMBL" id="WELI01000003">
    <property type="protein sequence ID" value="KAB7730966.1"/>
    <property type="molecule type" value="Genomic_DNA"/>
</dbReference>
<name>A0A7J5TZR0_9BACT</name>
<keyword evidence="5" id="KW-0998">Cell outer membrane</keyword>
<feature type="signal peptide" evidence="6">
    <location>
        <begin position="1"/>
        <end position="23"/>
    </location>
</feature>
<comment type="subcellular location">
    <subcellularLocation>
        <location evidence="1">Cell outer membrane</location>
    </subcellularLocation>
</comment>
<accession>A0A7J5TZR0</accession>
<feature type="domain" description="SusD-like N-terminal" evidence="8">
    <location>
        <begin position="95"/>
        <end position="233"/>
    </location>
</feature>
<evidence type="ECO:0000256" key="3">
    <source>
        <dbReference type="ARBA" id="ARBA00022729"/>
    </source>
</evidence>
<dbReference type="InterPro" id="IPR012944">
    <property type="entry name" value="SusD_RagB_dom"/>
</dbReference>
<keyword evidence="3 6" id="KW-0732">Signal</keyword>
<evidence type="ECO:0000256" key="6">
    <source>
        <dbReference type="SAM" id="SignalP"/>
    </source>
</evidence>
<reference evidence="9 10" key="1">
    <citation type="submission" date="2019-10" db="EMBL/GenBank/DDBJ databases">
        <title>Rudanella paleaurantiibacter sp. nov., isolated from sludge.</title>
        <authorList>
            <person name="Xu S.Q."/>
        </authorList>
    </citation>
    <scope>NUCLEOTIDE SEQUENCE [LARGE SCALE GENOMIC DNA]</scope>
    <source>
        <strain evidence="9 10">HX-22-17</strain>
    </source>
</reference>
<protein>
    <submittedName>
        <fullName evidence="9">RagB/SusD family nutrient uptake outer membrane protein</fullName>
    </submittedName>
</protein>
<dbReference type="Pfam" id="PF07980">
    <property type="entry name" value="SusD_RagB"/>
    <property type="match status" value="1"/>
</dbReference>